<dbReference type="AlphaFoldDB" id="A0A177ECP9"/>
<dbReference type="RefSeq" id="XP_067544246.1">
    <property type="nucleotide sequence ID" value="XM_067688149.1"/>
</dbReference>
<dbReference type="OrthoDB" id="5411773at2759"/>
<keyword evidence="5 8" id="KW-0862">Zinc</keyword>
<comment type="similarity">
    <text evidence="2">Belongs to the ING family.</text>
</comment>
<evidence type="ECO:0000313" key="12">
    <source>
        <dbReference type="Proteomes" id="UP000185944"/>
    </source>
</evidence>
<evidence type="ECO:0000259" key="10">
    <source>
        <dbReference type="PROSITE" id="PS50016"/>
    </source>
</evidence>
<dbReference type="InterPro" id="IPR019786">
    <property type="entry name" value="Zinc_finger_PHD-type_CS"/>
</dbReference>
<evidence type="ECO:0000256" key="5">
    <source>
        <dbReference type="ARBA" id="ARBA00022833"/>
    </source>
</evidence>
<dbReference type="InterPro" id="IPR011011">
    <property type="entry name" value="Znf_FYVE_PHD"/>
</dbReference>
<feature type="site" description="Histone H3K4me3 binding" evidence="7">
    <location>
        <position position="162"/>
    </location>
</feature>
<keyword evidence="4 9" id="KW-0863">Zinc-finger</keyword>
<evidence type="ECO:0000256" key="8">
    <source>
        <dbReference type="PIRSR" id="PIRSR628651-51"/>
    </source>
</evidence>
<dbReference type="PROSITE" id="PS01359">
    <property type="entry name" value="ZF_PHD_1"/>
    <property type="match status" value="1"/>
</dbReference>
<dbReference type="SMART" id="SM00249">
    <property type="entry name" value="PHD"/>
    <property type="match status" value="1"/>
</dbReference>
<evidence type="ECO:0000313" key="11">
    <source>
        <dbReference type="EMBL" id="OAG29598.1"/>
    </source>
</evidence>
<dbReference type="GO" id="GO:0008270">
    <property type="term" value="F:zinc ion binding"/>
    <property type="evidence" value="ECO:0007669"/>
    <property type="project" value="UniProtKB-KW"/>
</dbReference>
<dbReference type="VEuPathDB" id="MicrosporidiaDB:NEDG_00731"/>
<accession>A0A177ECP9</accession>
<feature type="site" description="Histone H3K4me3 binding" evidence="7">
    <location>
        <position position="158"/>
    </location>
</feature>
<feature type="binding site" evidence="8">
    <location>
        <position position="150"/>
    </location>
    <ligand>
        <name>Zn(2+)</name>
        <dbReference type="ChEBI" id="CHEBI:29105"/>
        <label>1</label>
    </ligand>
</feature>
<proteinExistence type="inferred from homology"/>
<sequence>MLLEEYLSTIETAPRTVQKALTQILEIEKSITEEKKILDKEMSQIMEALEEDVMPKSLSLIKGEIDNPLKRINTSYLRILDADRKKLAILMNLHQKLEQTSEGLKDSSNEFKESIAKGALTQKLGRITKLLEQKIDSDDSDDEENIYCLCKRPMAGEMVVCDNNNCPVQWYHCACVGLKTTPKKKWVCATCQKE</sequence>
<dbReference type="InterPro" id="IPR019787">
    <property type="entry name" value="Znf_PHD-finger"/>
</dbReference>
<evidence type="ECO:0000256" key="2">
    <source>
        <dbReference type="ARBA" id="ARBA00010210"/>
    </source>
</evidence>
<feature type="domain" description="PHD-type" evidence="10">
    <location>
        <begin position="145"/>
        <end position="194"/>
    </location>
</feature>
<dbReference type="SUPFAM" id="SSF57903">
    <property type="entry name" value="FYVE/PHD zinc finger"/>
    <property type="match status" value="1"/>
</dbReference>
<dbReference type="InterPro" id="IPR013083">
    <property type="entry name" value="Znf_RING/FYVE/PHD"/>
</dbReference>
<feature type="binding site" evidence="8">
    <location>
        <position position="166"/>
    </location>
    <ligand>
        <name>Zn(2+)</name>
        <dbReference type="ChEBI" id="CHEBI:29105"/>
        <label>2</label>
    </ligand>
</feature>
<protein>
    <recommendedName>
        <fullName evidence="10">PHD-type domain-containing protein</fullName>
    </recommendedName>
</protein>
<dbReference type="EMBL" id="LTDL01000040">
    <property type="protein sequence ID" value="OAG29598.1"/>
    <property type="molecule type" value="Genomic_DNA"/>
</dbReference>
<feature type="binding site" evidence="8">
    <location>
        <position position="161"/>
    </location>
    <ligand>
        <name>Zn(2+)</name>
        <dbReference type="ChEBI" id="CHEBI:29105"/>
        <label>2</label>
    </ligand>
</feature>
<keyword evidence="12" id="KW-1185">Reference proteome</keyword>
<name>A0A177ECP9_9MICR</name>
<keyword evidence="3 8" id="KW-0479">Metal-binding</keyword>
<dbReference type="PANTHER" id="PTHR10333">
    <property type="entry name" value="INHIBITOR OF GROWTH PROTEIN"/>
    <property type="match status" value="1"/>
</dbReference>
<organism evidence="11 12">
    <name type="scientific">Nematocida displodere</name>
    <dbReference type="NCBI Taxonomy" id="1805483"/>
    <lineage>
        <taxon>Eukaryota</taxon>
        <taxon>Fungi</taxon>
        <taxon>Fungi incertae sedis</taxon>
        <taxon>Microsporidia</taxon>
        <taxon>Nematocida</taxon>
    </lineage>
</organism>
<evidence type="ECO:0000256" key="9">
    <source>
        <dbReference type="PROSITE-ProRule" id="PRU00146"/>
    </source>
</evidence>
<dbReference type="PROSITE" id="PS50016">
    <property type="entry name" value="ZF_PHD_2"/>
    <property type="match status" value="1"/>
</dbReference>
<dbReference type="GeneID" id="93647081"/>
<dbReference type="InterPro" id="IPR001965">
    <property type="entry name" value="Znf_PHD"/>
</dbReference>
<feature type="binding site" evidence="8">
    <location>
        <position position="188"/>
    </location>
    <ligand>
        <name>Zn(2+)</name>
        <dbReference type="ChEBI" id="CHEBI:29105"/>
        <label>2</label>
    </ligand>
</feature>
<dbReference type="Gene3D" id="3.30.40.10">
    <property type="entry name" value="Zinc/RING finger domain, C3HC4 (zinc finger)"/>
    <property type="match status" value="1"/>
</dbReference>
<dbReference type="Proteomes" id="UP000185944">
    <property type="component" value="Unassembled WGS sequence"/>
</dbReference>
<evidence type="ECO:0000256" key="7">
    <source>
        <dbReference type="PIRSR" id="PIRSR628651-50"/>
    </source>
</evidence>
<dbReference type="GO" id="GO:0005634">
    <property type="term" value="C:nucleus"/>
    <property type="evidence" value="ECO:0007669"/>
    <property type="project" value="UniProtKB-SubCell"/>
</dbReference>
<evidence type="ECO:0000256" key="4">
    <source>
        <dbReference type="ARBA" id="ARBA00022771"/>
    </source>
</evidence>
<feature type="binding site" evidence="8">
    <location>
        <position position="172"/>
    </location>
    <ligand>
        <name>Zn(2+)</name>
        <dbReference type="ChEBI" id="CHEBI:29105"/>
        <label>1</label>
    </ligand>
</feature>
<feature type="site" description="Histone H3K4me3 binding" evidence="7">
    <location>
        <position position="170"/>
    </location>
</feature>
<dbReference type="STRING" id="1805483.A0A177ECP9"/>
<evidence type="ECO:0000256" key="1">
    <source>
        <dbReference type="ARBA" id="ARBA00004123"/>
    </source>
</evidence>
<feature type="binding site" evidence="8">
    <location>
        <position position="175"/>
    </location>
    <ligand>
        <name>Zn(2+)</name>
        <dbReference type="ChEBI" id="CHEBI:29105"/>
        <label>1</label>
    </ligand>
</feature>
<dbReference type="CDD" id="cd15505">
    <property type="entry name" value="PHD_ING"/>
    <property type="match status" value="1"/>
</dbReference>
<reference evidence="11 12" key="1">
    <citation type="submission" date="2016-02" db="EMBL/GenBank/DDBJ databases">
        <title>Discovery of a natural microsporidian pathogen with a broad tissue tropism in Caenorhabditis elegans.</title>
        <authorList>
            <person name="Luallen R.J."/>
            <person name="Reinke A.W."/>
            <person name="Tong L."/>
            <person name="Botts M.R."/>
            <person name="Felix M.-A."/>
            <person name="Troemel E.R."/>
        </authorList>
    </citation>
    <scope>NUCLEOTIDE SEQUENCE [LARGE SCALE GENOMIC DNA]</scope>
    <source>
        <strain evidence="11 12">JUm2807</strain>
    </source>
</reference>
<evidence type="ECO:0000256" key="6">
    <source>
        <dbReference type="ARBA" id="ARBA00023242"/>
    </source>
</evidence>
<feature type="binding site" evidence="8">
    <location>
        <position position="191"/>
    </location>
    <ligand>
        <name>Zn(2+)</name>
        <dbReference type="ChEBI" id="CHEBI:29105"/>
        <label>2</label>
    </ligand>
</feature>
<dbReference type="Gene3D" id="6.10.140.1740">
    <property type="match status" value="1"/>
</dbReference>
<keyword evidence="6" id="KW-0539">Nucleus</keyword>
<comment type="subcellular location">
    <subcellularLocation>
        <location evidence="1">Nucleus</location>
    </subcellularLocation>
</comment>
<dbReference type="InterPro" id="IPR028651">
    <property type="entry name" value="ING_fam"/>
</dbReference>
<feature type="binding site" evidence="8">
    <location>
        <position position="148"/>
    </location>
    <ligand>
        <name>Zn(2+)</name>
        <dbReference type="ChEBI" id="CHEBI:29105"/>
        <label>1</label>
    </ligand>
</feature>
<gene>
    <name evidence="11" type="ORF">NEDG_00731</name>
</gene>
<feature type="site" description="Histone H3K4me3 binding" evidence="7">
    <location>
        <position position="147"/>
    </location>
</feature>
<evidence type="ECO:0000256" key="3">
    <source>
        <dbReference type="ARBA" id="ARBA00022723"/>
    </source>
</evidence>
<comment type="caution">
    <text evidence="11">The sequence shown here is derived from an EMBL/GenBank/DDBJ whole genome shotgun (WGS) entry which is preliminary data.</text>
</comment>